<dbReference type="SUPFAM" id="SSF53613">
    <property type="entry name" value="Ribokinase-like"/>
    <property type="match status" value="1"/>
</dbReference>
<gene>
    <name evidence="4" type="ORF">A2755_01355</name>
</gene>
<dbReference type="EMBL" id="MGIP01000002">
    <property type="protein sequence ID" value="OGM92395.1"/>
    <property type="molecule type" value="Genomic_DNA"/>
</dbReference>
<dbReference type="InterPro" id="IPR011611">
    <property type="entry name" value="PfkB_dom"/>
</dbReference>
<keyword evidence="1" id="KW-0808">Transferase</keyword>
<dbReference type="PANTHER" id="PTHR10584:SF166">
    <property type="entry name" value="RIBOKINASE"/>
    <property type="match status" value="1"/>
</dbReference>
<evidence type="ECO:0000313" key="4">
    <source>
        <dbReference type="EMBL" id="OGM92395.1"/>
    </source>
</evidence>
<evidence type="ECO:0000256" key="1">
    <source>
        <dbReference type="ARBA" id="ARBA00022679"/>
    </source>
</evidence>
<sequence>MLDVVSIGSSTLDIFIPVPFRNRLPVGSKLKIDAVTICGGGGAHNSAVTFKRNGLKVQLVTRVGDDVFGKKIQQIIHAQKIKASIRTDSSGSSGVSYILLDAKGDQTILTQRGVSGIFSKDEFSKMPESKWAYISTGAMPLHVLSALVKILHDRGTRIAINPSSEMLAHGLAKIRPILNRSRVVLLNRKEAASLTGVSIRRKRKIFKKLDADVLGIAIMTDGERGAFVSDGKTILKSDAVRVRKVVDMTGAGDAFGSAFVAALIKKGENCEKGTCRPDHLQYALEKGTEHAAKTIQHIGAV</sequence>
<evidence type="ECO:0000313" key="5">
    <source>
        <dbReference type="Proteomes" id="UP000177029"/>
    </source>
</evidence>
<dbReference type="GO" id="GO:0016301">
    <property type="term" value="F:kinase activity"/>
    <property type="evidence" value="ECO:0007669"/>
    <property type="project" value="UniProtKB-KW"/>
</dbReference>
<dbReference type="PANTHER" id="PTHR10584">
    <property type="entry name" value="SUGAR KINASE"/>
    <property type="match status" value="1"/>
</dbReference>
<dbReference type="Pfam" id="PF00294">
    <property type="entry name" value="PfkB"/>
    <property type="match status" value="1"/>
</dbReference>
<keyword evidence="2" id="KW-0418">Kinase</keyword>
<feature type="domain" description="Carbohydrate kinase PfkB" evidence="3">
    <location>
        <begin position="1"/>
        <end position="300"/>
    </location>
</feature>
<dbReference type="AlphaFoldDB" id="A0A1F8DXA8"/>
<dbReference type="Proteomes" id="UP000177029">
    <property type="component" value="Unassembled WGS sequence"/>
</dbReference>
<organism evidence="4 5">
    <name type="scientific">Candidatus Wolfebacteria bacterium RIFCSPHIGHO2_01_FULL_48_22</name>
    <dbReference type="NCBI Taxonomy" id="1802555"/>
    <lineage>
        <taxon>Bacteria</taxon>
        <taxon>Candidatus Wolfeibacteriota</taxon>
    </lineage>
</organism>
<comment type="caution">
    <text evidence="4">The sequence shown here is derived from an EMBL/GenBank/DDBJ whole genome shotgun (WGS) entry which is preliminary data.</text>
</comment>
<name>A0A1F8DXA8_9BACT</name>
<dbReference type="Gene3D" id="3.40.1190.20">
    <property type="match status" value="1"/>
</dbReference>
<protein>
    <recommendedName>
        <fullName evidence="3">Carbohydrate kinase PfkB domain-containing protein</fullName>
    </recommendedName>
</protein>
<accession>A0A1F8DXA8</accession>
<evidence type="ECO:0000259" key="3">
    <source>
        <dbReference type="Pfam" id="PF00294"/>
    </source>
</evidence>
<dbReference type="InterPro" id="IPR029056">
    <property type="entry name" value="Ribokinase-like"/>
</dbReference>
<reference evidence="4 5" key="1">
    <citation type="journal article" date="2016" name="Nat. Commun.">
        <title>Thousands of microbial genomes shed light on interconnected biogeochemical processes in an aquifer system.</title>
        <authorList>
            <person name="Anantharaman K."/>
            <person name="Brown C.T."/>
            <person name="Hug L.A."/>
            <person name="Sharon I."/>
            <person name="Castelle C.J."/>
            <person name="Probst A.J."/>
            <person name="Thomas B.C."/>
            <person name="Singh A."/>
            <person name="Wilkins M.J."/>
            <person name="Karaoz U."/>
            <person name="Brodie E.L."/>
            <person name="Williams K.H."/>
            <person name="Hubbard S.S."/>
            <person name="Banfield J.F."/>
        </authorList>
    </citation>
    <scope>NUCLEOTIDE SEQUENCE [LARGE SCALE GENOMIC DNA]</scope>
</reference>
<proteinExistence type="predicted"/>
<evidence type="ECO:0000256" key="2">
    <source>
        <dbReference type="ARBA" id="ARBA00022777"/>
    </source>
</evidence>
<dbReference type="STRING" id="1802555.A2755_01355"/>